<dbReference type="SUPFAM" id="SSF57716">
    <property type="entry name" value="Glucocorticoid receptor-like (DNA-binding domain)"/>
    <property type="match status" value="1"/>
</dbReference>
<keyword evidence="5" id="KW-0694">RNA-binding</keyword>
<dbReference type="GO" id="GO:0015935">
    <property type="term" value="C:small ribosomal subunit"/>
    <property type="evidence" value="ECO:0007669"/>
    <property type="project" value="TreeGrafter"/>
</dbReference>
<organism evidence="9">
    <name type="scientific">marine metagenome</name>
    <dbReference type="NCBI Taxonomy" id="408172"/>
    <lineage>
        <taxon>unclassified sequences</taxon>
        <taxon>metagenomes</taxon>
        <taxon>ecological metagenomes</taxon>
    </lineage>
</organism>
<keyword evidence="7" id="KW-0687">Ribonucleoprotein</keyword>
<dbReference type="GO" id="GO:0046872">
    <property type="term" value="F:metal ion binding"/>
    <property type="evidence" value="ECO:0007669"/>
    <property type="project" value="UniProtKB-KW"/>
</dbReference>
<evidence type="ECO:0000256" key="7">
    <source>
        <dbReference type="ARBA" id="ARBA00023274"/>
    </source>
</evidence>
<evidence type="ECO:0000256" key="4">
    <source>
        <dbReference type="ARBA" id="ARBA00022833"/>
    </source>
</evidence>
<name>A0A382FQ08_9ZZZZ</name>
<dbReference type="PROSITE" id="PS00527">
    <property type="entry name" value="RIBOSOMAL_S14"/>
    <property type="match status" value="1"/>
</dbReference>
<dbReference type="PANTHER" id="PTHR19836">
    <property type="entry name" value="30S RIBOSOMAL PROTEIN S14"/>
    <property type="match status" value="1"/>
</dbReference>
<reference evidence="9" key="1">
    <citation type="submission" date="2018-05" db="EMBL/GenBank/DDBJ databases">
        <authorList>
            <person name="Lanie J.A."/>
            <person name="Ng W.-L."/>
            <person name="Kazmierczak K.M."/>
            <person name="Andrzejewski T.M."/>
            <person name="Davidsen T.M."/>
            <person name="Wayne K.J."/>
            <person name="Tettelin H."/>
            <person name="Glass J.I."/>
            <person name="Rusch D."/>
            <person name="Podicherti R."/>
            <person name="Tsui H.-C.T."/>
            <person name="Winkler M.E."/>
        </authorList>
    </citation>
    <scope>NUCLEOTIDE SEQUENCE</scope>
</reference>
<sequence length="55" mass="6334">VNKQKKTPKFKVRAYTRCGRCGRPRSVYRDFGLCRICLREMALAGEIPGLTKSSW</sequence>
<evidence type="ECO:0000256" key="2">
    <source>
        <dbReference type="ARBA" id="ARBA00022723"/>
    </source>
</evidence>
<evidence type="ECO:0000256" key="5">
    <source>
        <dbReference type="ARBA" id="ARBA00022884"/>
    </source>
</evidence>
<feature type="non-terminal residue" evidence="9">
    <location>
        <position position="1"/>
    </location>
</feature>
<gene>
    <name evidence="9" type="ORF">METZ01_LOCUS217298</name>
</gene>
<dbReference type="PANTHER" id="PTHR19836:SF19">
    <property type="entry name" value="SMALL RIBOSOMAL SUBUNIT PROTEIN US14M"/>
    <property type="match status" value="1"/>
</dbReference>
<protein>
    <recommendedName>
        <fullName evidence="8">Small ribosomal subunit protein uS14</fullName>
    </recommendedName>
</protein>
<evidence type="ECO:0000256" key="6">
    <source>
        <dbReference type="ARBA" id="ARBA00022980"/>
    </source>
</evidence>
<keyword evidence="6" id="KW-0689">Ribosomal protein</keyword>
<evidence type="ECO:0000313" key="9">
    <source>
        <dbReference type="EMBL" id="SVB64444.1"/>
    </source>
</evidence>
<evidence type="ECO:0000256" key="8">
    <source>
        <dbReference type="ARBA" id="ARBA00035167"/>
    </source>
</evidence>
<keyword evidence="4" id="KW-0862">Zinc</keyword>
<dbReference type="GO" id="GO:0006412">
    <property type="term" value="P:translation"/>
    <property type="evidence" value="ECO:0007669"/>
    <property type="project" value="InterPro"/>
</dbReference>
<accession>A0A382FQ08</accession>
<comment type="cofactor">
    <cofactor evidence="1">
        <name>Zn(2+)</name>
        <dbReference type="ChEBI" id="CHEBI:29105"/>
    </cofactor>
</comment>
<dbReference type="Pfam" id="PF00253">
    <property type="entry name" value="Ribosomal_S14"/>
    <property type="match status" value="1"/>
</dbReference>
<evidence type="ECO:0000256" key="3">
    <source>
        <dbReference type="ARBA" id="ARBA00022730"/>
    </source>
</evidence>
<dbReference type="GO" id="GO:0005737">
    <property type="term" value="C:cytoplasm"/>
    <property type="evidence" value="ECO:0007669"/>
    <property type="project" value="UniProtKB-ARBA"/>
</dbReference>
<dbReference type="GO" id="GO:0003735">
    <property type="term" value="F:structural constituent of ribosome"/>
    <property type="evidence" value="ECO:0007669"/>
    <property type="project" value="InterPro"/>
</dbReference>
<proteinExistence type="predicted"/>
<dbReference type="Gene3D" id="4.10.830.10">
    <property type="entry name" value="30s Ribosomal Protein S14, Chain N"/>
    <property type="match status" value="1"/>
</dbReference>
<dbReference type="EMBL" id="UINC01050913">
    <property type="protein sequence ID" value="SVB64444.1"/>
    <property type="molecule type" value="Genomic_DNA"/>
</dbReference>
<dbReference type="InterPro" id="IPR023053">
    <property type="entry name" value="Ribosomal_uS14_bact"/>
</dbReference>
<keyword evidence="3" id="KW-0699">rRNA-binding</keyword>
<keyword evidence="2" id="KW-0479">Metal-binding</keyword>
<dbReference type="AlphaFoldDB" id="A0A382FQ08"/>
<dbReference type="FunFam" id="4.10.830.10:FF:000001">
    <property type="entry name" value="30S ribosomal protein S14 type Z"/>
    <property type="match status" value="1"/>
</dbReference>
<dbReference type="InterPro" id="IPR018271">
    <property type="entry name" value="Ribosomal_uS14_CS"/>
</dbReference>
<dbReference type="NCBIfam" id="NF005974">
    <property type="entry name" value="PRK08061.1"/>
    <property type="match status" value="1"/>
</dbReference>
<dbReference type="InterPro" id="IPR043140">
    <property type="entry name" value="Ribosomal_uS14_sf"/>
</dbReference>
<dbReference type="InterPro" id="IPR001209">
    <property type="entry name" value="Ribosomal_uS14"/>
</dbReference>
<dbReference type="GO" id="GO:0019843">
    <property type="term" value="F:rRNA binding"/>
    <property type="evidence" value="ECO:0007669"/>
    <property type="project" value="UniProtKB-KW"/>
</dbReference>
<evidence type="ECO:0000256" key="1">
    <source>
        <dbReference type="ARBA" id="ARBA00001947"/>
    </source>
</evidence>